<evidence type="ECO:0000313" key="2">
    <source>
        <dbReference type="Proteomes" id="UP000188145"/>
    </source>
</evidence>
<dbReference type="OrthoDB" id="3728574at2"/>
<dbReference type="KEGG" id="tes:BW730_09035"/>
<dbReference type="EMBL" id="CP019606">
    <property type="protein sequence ID" value="AQP47616.1"/>
    <property type="molecule type" value="Genomic_DNA"/>
</dbReference>
<keyword evidence="2" id="KW-1185">Reference proteome</keyword>
<evidence type="ECO:0000313" key="1">
    <source>
        <dbReference type="EMBL" id="AQP47616.1"/>
    </source>
</evidence>
<name>A0A1Q2CNC5_9ACTN</name>
<accession>A0A1Q2CNC5</accession>
<dbReference type="AlphaFoldDB" id="A0A1Q2CNC5"/>
<protein>
    <submittedName>
        <fullName evidence="1">Uncharacterized protein</fullName>
    </submittedName>
</protein>
<dbReference type="STRING" id="1332264.BW730_09035"/>
<proteinExistence type="predicted"/>
<organism evidence="1 2">
    <name type="scientific">Tessaracoccus aquimaris</name>
    <dbReference type="NCBI Taxonomy" id="1332264"/>
    <lineage>
        <taxon>Bacteria</taxon>
        <taxon>Bacillati</taxon>
        <taxon>Actinomycetota</taxon>
        <taxon>Actinomycetes</taxon>
        <taxon>Propionibacteriales</taxon>
        <taxon>Propionibacteriaceae</taxon>
        <taxon>Tessaracoccus</taxon>
    </lineage>
</organism>
<dbReference type="RefSeq" id="WP_077685943.1">
    <property type="nucleotide sequence ID" value="NZ_CP019606.1"/>
</dbReference>
<reference evidence="2" key="1">
    <citation type="submission" date="2017-02" db="EMBL/GenBank/DDBJ databases">
        <title>Tessaracoccus aquaemaris sp. nov., isolated from the intestine of a Korean rockfish, Sebastes schlegelii, in a marine aquaculture pond.</title>
        <authorList>
            <person name="Tak E.J."/>
            <person name="Bae J.-W."/>
        </authorList>
    </citation>
    <scope>NUCLEOTIDE SEQUENCE [LARGE SCALE GENOMIC DNA]</scope>
    <source>
        <strain evidence="2">NSG39</strain>
    </source>
</reference>
<dbReference type="Proteomes" id="UP000188145">
    <property type="component" value="Chromosome"/>
</dbReference>
<gene>
    <name evidence="1" type="ORF">BW730_09035</name>
</gene>
<sequence length="321" mass="33794">MSHLPSVPLDEPVASLVGQPIAVNGTGPDGRGTLAYVSLARSRGAVRATISDTATRVEMPGIVAVRVKGDLTLREVLLAHTGIAATSAGRLAGIRWPIGSRPFMTTTSWLVTLLAVSIVLFLRDWAAFAAALLAAVVYAGVRLLRGAASATAGLPAVALDAERRDLLPSQVRPQIAPPDVDGGQIVSASDRVRLVRGSYERLRDDIAYRIENSALFDAAFPATERLEVALLGWNPNSPSADSLADEVERSFAEAREQAEALGFDHLPETARGTARRAHTLARTALAAGTPAERVAAGRKVADLLGSLALYYLPSVDPETPG</sequence>